<dbReference type="SUPFAM" id="SSF46626">
    <property type="entry name" value="Cytochrome c"/>
    <property type="match status" value="1"/>
</dbReference>
<evidence type="ECO:0000256" key="4">
    <source>
        <dbReference type="PROSITE-ProRule" id="PRU00433"/>
    </source>
</evidence>
<evidence type="ECO:0000256" key="2">
    <source>
        <dbReference type="ARBA" id="ARBA00022723"/>
    </source>
</evidence>
<evidence type="ECO:0000313" key="7">
    <source>
        <dbReference type="Proteomes" id="UP001056937"/>
    </source>
</evidence>
<dbReference type="EMBL" id="CP084930">
    <property type="protein sequence ID" value="USI72341.1"/>
    <property type="molecule type" value="Genomic_DNA"/>
</dbReference>
<dbReference type="Gene3D" id="1.10.760.10">
    <property type="entry name" value="Cytochrome c-like domain"/>
    <property type="match status" value="1"/>
</dbReference>
<dbReference type="RefSeq" id="WP_252166150.1">
    <property type="nucleotide sequence ID" value="NZ_CP084930.1"/>
</dbReference>
<name>A0ABY4X641_9SPHN</name>
<proteinExistence type="predicted"/>
<keyword evidence="7" id="KW-1185">Reference proteome</keyword>
<dbReference type="Pfam" id="PF00034">
    <property type="entry name" value="Cytochrom_C"/>
    <property type="match status" value="1"/>
</dbReference>
<dbReference type="PROSITE" id="PS51007">
    <property type="entry name" value="CYTC"/>
    <property type="match status" value="1"/>
</dbReference>
<evidence type="ECO:0000259" key="5">
    <source>
        <dbReference type="PROSITE" id="PS51007"/>
    </source>
</evidence>
<keyword evidence="3 4" id="KW-0408">Iron</keyword>
<dbReference type="Proteomes" id="UP001056937">
    <property type="component" value="Chromosome 1"/>
</dbReference>
<reference evidence="6" key="1">
    <citation type="journal article" date="2022" name="Toxins">
        <title>Genomic Analysis of Sphingopyxis sp. USTB-05 for Biodegrading Cyanobacterial Hepatotoxins.</title>
        <authorList>
            <person name="Liu C."/>
            <person name="Xu Q."/>
            <person name="Zhao Z."/>
            <person name="Zhang H."/>
            <person name="Liu X."/>
            <person name="Yin C."/>
            <person name="Liu Y."/>
            <person name="Yan H."/>
        </authorList>
    </citation>
    <scope>NUCLEOTIDE SEQUENCE</scope>
    <source>
        <strain evidence="6">NBD5</strain>
    </source>
</reference>
<organism evidence="6 7">
    <name type="scientific">Sphingomonas morindae</name>
    <dbReference type="NCBI Taxonomy" id="1541170"/>
    <lineage>
        <taxon>Bacteria</taxon>
        <taxon>Pseudomonadati</taxon>
        <taxon>Pseudomonadota</taxon>
        <taxon>Alphaproteobacteria</taxon>
        <taxon>Sphingomonadales</taxon>
        <taxon>Sphingomonadaceae</taxon>
        <taxon>Sphingomonas</taxon>
    </lineage>
</organism>
<dbReference type="InterPro" id="IPR036909">
    <property type="entry name" value="Cyt_c-like_dom_sf"/>
</dbReference>
<evidence type="ECO:0000313" key="6">
    <source>
        <dbReference type="EMBL" id="USI72341.1"/>
    </source>
</evidence>
<keyword evidence="1 4" id="KW-0349">Heme</keyword>
<evidence type="ECO:0000256" key="1">
    <source>
        <dbReference type="ARBA" id="ARBA00022617"/>
    </source>
</evidence>
<keyword evidence="2 4" id="KW-0479">Metal-binding</keyword>
<accession>A0ABY4X641</accession>
<gene>
    <name evidence="6" type="ORF">LHA26_13725</name>
</gene>
<sequence length="112" mass="11832">MQEHQDEAQARVRAEAMTGGSAAAGAIAFGRYGCGACHRVRAIAGADGTVGPPLDHFARRTLIAGRFANDPAKLAAWLETPQRLVPGSGMPDLGVTPRDARDMAAYLYTLRP</sequence>
<evidence type="ECO:0000256" key="3">
    <source>
        <dbReference type="ARBA" id="ARBA00023004"/>
    </source>
</evidence>
<dbReference type="InterPro" id="IPR009056">
    <property type="entry name" value="Cyt_c-like_dom"/>
</dbReference>
<feature type="domain" description="Cytochrome c" evidence="5">
    <location>
        <begin position="20"/>
        <end position="111"/>
    </location>
</feature>
<protein>
    <submittedName>
        <fullName evidence="6">C-type cytochrome</fullName>
    </submittedName>
</protein>